<proteinExistence type="predicted"/>
<dbReference type="Proteomes" id="UP000095283">
    <property type="component" value="Unplaced"/>
</dbReference>
<dbReference type="WBParaSite" id="Hba_00342">
    <property type="protein sequence ID" value="Hba_00342"/>
    <property type="gene ID" value="Hba_00342"/>
</dbReference>
<evidence type="ECO:0000313" key="1">
    <source>
        <dbReference type="Proteomes" id="UP000095283"/>
    </source>
</evidence>
<keyword evidence="1" id="KW-1185">Reference proteome</keyword>
<name>A0A1I7W6S7_HETBA</name>
<sequence>MLDKCPNIVRLRMKKCPQLAQAHNGGVSFTFQQDNATIHFESAKDLQFAISKAWSEVDNSKKGKKTNLKSKFNKYIMKLKII</sequence>
<evidence type="ECO:0000313" key="2">
    <source>
        <dbReference type="WBParaSite" id="Hba_00342"/>
    </source>
</evidence>
<protein>
    <submittedName>
        <fullName evidence="2">Uncharacterized protein</fullName>
    </submittedName>
</protein>
<dbReference type="AlphaFoldDB" id="A0A1I7W6S7"/>
<reference evidence="2" key="1">
    <citation type="submission" date="2016-11" db="UniProtKB">
        <authorList>
            <consortium name="WormBaseParasite"/>
        </authorList>
    </citation>
    <scope>IDENTIFICATION</scope>
</reference>
<accession>A0A1I7W6S7</accession>
<organism evidence="1 2">
    <name type="scientific">Heterorhabditis bacteriophora</name>
    <name type="common">Entomopathogenic nematode worm</name>
    <dbReference type="NCBI Taxonomy" id="37862"/>
    <lineage>
        <taxon>Eukaryota</taxon>
        <taxon>Metazoa</taxon>
        <taxon>Ecdysozoa</taxon>
        <taxon>Nematoda</taxon>
        <taxon>Chromadorea</taxon>
        <taxon>Rhabditida</taxon>
        <taxon>Rhabditina</taxon>
        <taxon>Rhabditomorpha</taxon>
        <taxon>Strongyloidea</taxon>
        <taxon>Heterorhabditidae</taxon>
        <taxon>Heterorhabditis</taxon>
    </lineage>
</organism>